<evidence type="ECO:0000313" key="2">
    <source>
        <dbReference type="EMBL" id="MBR0653289.1"/>
    </source>
</evidence>
<feature type="compositionally biased region" description="Basic and acidic residues" evidence="1">
    <location>
        <begin position="307"/>
        <end position="317"/>
    </location>
</feature>
<proteinExistence type="predicted"/>
<gene>
    <name evidence="2" type="ORF">GXW78_26790</name>
</gene>
<name>A0ABS5EQI9_9PROT</name>
<dbReference type="SUPFAM" id="SSF88874">
    <property type="entry name" value="Receptor-binding domain of short tail fibre protein gp12"/>
    <property type="match status" value="1"/>
</dbReference>
<dbReference type="CDD" id="cd22641">
    <property type="entry name" value="C24-like"/>
    <property type="match status" value="1"/>
</dbReference>
<accession>A0ABS5EQI9</accession>
<feature type="region of interest" description="Disordered" evidence="1">
    <location>
        <begin position="238"/>
        <end position="317"/>
    </location>
</feature>
<dbReference type="RefSeq" id="WP_211871995.1">
    <property type="nucleotide sequence ID" value="NZ_JAAEDI010000045.1"/>
</dbReference>
<evidence type="ECO:0000256" key="1">
    <source>
        <dbReference type="SAM" id="MobiDB-lite"/>
    </source>
</evidence>
<sequence>MTINTIPENDRRERFIASGGQTAFPFDFPVYEPQHVAVFRLRGSTETELQYGTHYTVTGAGDQGGGTVNLLTGAEAADVIVLISDQPTARTSSYANGGDLTAEALNSDGNRVYITFQQLEDRLSRTIRIPQGDPPGGLVLPAAPVRADSIFAFDSDGNPVMLQPDISGSGVDRAYVQLLVTNAVNRALPRTIINIYTGSLLDIPDGWQLADGTNGTPNMTDRFVVGFGPVFPYLSTGGNTSATTSPNGGHAHGGKTGERALTVPQLPPHKHGQGSNLVSKGAGGGVITSTGDYADRPSESESTGEGLPHDHDITPADNHQHDVATIPPFFAVAFIARTGFFVPPPDIGEIPDVTEAALRADMTIACGDETTELEAGAAKVSFRMLRRRVLEGLRVTLNGASTSGVVTVDVNVDGATILSTKLTIDQGELTSRTAAVPAVLTAEAIEDDALVTIDIDGAGADATGLKIHFMMRYST</sequence>
<dbReference type="EMBL" id="JAAEDI010000045">
    <property type="protein sequence ID" value="MBR0653289.1"/>
    <property type="molecule type" value="Genomic_DNA"/>
</dbReference>
<protein>
    <recommendedName>
        <fullName evidence="4">Phage tail collar domain-containing protein</fullName>
    </recommendedName>
</protein>
<organism evidence="2 3">
    <name type="scientific">Neoroseomonas terrae</name>
    <dbReference type="NCBI Taxonomy" id="424799"/>
    <lineage>
        <taxon>Bacteria</taxon>
        <taxon>Pseudomonadati</taxon>
        <taxon>Pseudomonadota</taxon>
        <taxon>Alphaproteobacteria</taxon>
        <taxon>Acetobacterales</taxon>
        <taxon>Acetobacteraceae</taxon>
        <taxon>Neoroseomonas</taxon>
    </lineage>
</organism>
<dbReference type="Proteomes" id="UP000698752">
    <property type="component" value="Unassembled WGS sequence"/>
</dbReference>
<evidence type="ECO:0000313" key="3">
    <source>
        <dbReference type="Proteomes" id="UP000698752"/>
    </source>
</evidence>
<comment type="caution">
    <text evidence="2">The sequence shown here is derived from an EMBL/GenBank/DDBJ whole genome shotgun (WGS) entry which is preliminary data.</text>
</comment>
<reference evidence="3" key="1">
    <citation type="journal article" date="2021" name="Syst. Appl. Microbiol.">
        <title>Roseomonas hellenica sp. nov., isolated from roots of wild-growing Alkanna tinctoria.</title>
        <authorList>
            <person name="Rat A."/>
            <person name="Naranjo H.D."/>
            <person name="Lebbe L."/>
            <person name="Cnockaert M."/>
            <person name="Krigas N."/>
            <person name="Grigoriadou K."/>
            <person name="Maloupa E."/>
            <person name="Willems A."/>
        </authorList>
    </citation>
    <scope>NUCLEOTIDE SEQUENCE [LARGE SCALE GENOMIC DNA]</scope>
    <source>
        <strain evidence="3">LMG 31159</strain>
    </source>
</reference>
<feature type="compositionally biased region" description="Polar residues" evidence="1">
    <location>
        <begin position="238"/>
        <end position="247"/>
    </location>
</feature>
<evidence type="ECO:0008006" key="4">
    <source>
        <dbReference type="Google" id="ProtNLM"/>
    </source>
</evidence>
<keyword evidence="3" id="KW-1185">Reference proteome</keyword>